<dbReference type="Pfam" id="PF02515">
    <property type="entry name" value="CoA_transf_3"/>
    <property type="match status" value="1"/>
</dbReference>
<dbReference type="InterPro" id="IPR050483">
    <property type="entry name" value="CoA-transferase_III_domain"/>
</dbReference>
<accession>A0ABU2WEU6</accession>
<dbReference type="Gene3D" id="3.30.1540.10">
    <property type="entry name" value="formyl-coa transferase, domain 3"/>
    <property type="match status" value="1"/>
</dbReference>
<dbReference type="SUPFAM" id="SSF89796">
    <property type="entry name" value="CoA-transferase family III (CaiB/BaiF)"/>
    <property type="match status" value="1"/>
</dbReference>
<protein>
    <submittedName>
        <fullName evidence="2">CoA transferase</fullName>
        <ecNumber evidence="2">2.8.3.-</ecNumber>
    </submittedName>
</protein>
<dbReference type="EMBL" id="JAVRIC010000003">
    <property type="protein sequence ID" value="MDT0496386.1"/>
    <property type="molecule type" value="Genomic_DNA"/>
</dbReference>
<reference evidence="2 3" key="1">
    <citation type="submission" date="2023-09" db="EMBL/GenBank/DDBJ databases">
        <authorList>
            <person name="Rey-Velasco X."/>
        </authorList>
    </citation>
    <scope>NUCLEOTIDE SEQUENCE [LARGE SCALE GENOMIC DNA]</scope>
    <source>
        <strain evidence="2 3">W345</strain>
    </source>
</reference>
<evidence type="ECO:0000256" key="1">
    <source>
        <dbReference type="ARBA" id="ARBA00022679"/>
    </source>
</evidence>
<sequence>MSGPLDGVRVLDLSTVLMGPYCTQILAEYGADVVKIEPPGGDGTRHIGPMRSAGMGAIFLHANRGKRSVVLDLKQPRARAALLRLAARADVMVYNQRPQAMDRLGLGYDAVRAASPAIIYAGLFGFGRGGPYARRPAYDDLIQGAVGVPALFQRAGNAEPRYVPITLCDRTVALSAVGAILAALYHRQRSGEGQAIDVPMFETMAGLVMGDHLGGRSFVPPLGATGYARLLAHARRPYQTADGYLCALIYSDKQWQSFCGLIGCPELFTRDERLRDLGTRSRHIDELYGWVADTMHTRTSGAWMELLEQADIPCMPMHTPESLLEDPHLRAIGFFGEIEHPSEGRIVSMAIPSRWSATTPDAPRPAPRLGEHTLAVLAEAGISPESGPGAGTGQP</sequence>
<gene>
    <name evidence="2" type="ORF">RM530_03275</name>
</gene>
<evidence type="ECO:0000313" key="2">
    <source>
        <dbReference type="EMBL" id="MDT0496386.1"/>
    </source>
</evidence>
<keyword evidence="3" id="KW-1185">Reference proteome</keyword>
<dbReference type="Gene3D" id="3.40.50.10540">
    <property type="entry name" value="Crotonobetainyl-coa:carnitine coa-transferase, domain 1"/>
    <property type="match status" value="1"/>
</dbReference>
<organism evidence="2 3">
    <name type="scientific">Banduia mediterranea</name>
    <dbReference type="NCBI Taxonomy" id="3075609"/>
    <lineage>
        <taxon>Bacteria</taxon>
        <taxon>Pseudomonadati</taxon>
        <taxon>Pseudomonadota</taxon>
        <taxon>Gammaproteobacteria</taxon>
        <taxon>Nevskiales</taxon>
        <taxon>Algiphilaceae</taxon>
        <taxon>Banduia</taxon>
    </lineage>
</organism>
<dbReference type="InterPro" id="IPR023606">
    <property type="entry name" value="CoA-Trfase_III_dom_1_sf"/>
</dbReference>
<dbReference type="InterPro" id="IPR044855">
    <property type="entry name" value="CoA-Trfase_III_dom3_sf"/>
</dbReference>
<dbReference type="RefSeq" id="WP_311363776.1">
    <property type="nucleotide sequence ID" value="NZ_JAVRIC010000003.1"/>
</dbReference>
<comment type="caution">
    <text evidence="2">The sequence shown here is derived from an EMBL/GenBank/DDBJ whole genome shotgun (WGS) entry which is preliminary data.</text>
</comment>
<evidence type="ECO:0000313" key="3">
    <source>
        <dbReference type="Proteomes" id="UP001254608"/>
    </source>
</evidence>
<name>A0ABU2WEU6_9GAMM</name>
<dbReference type="EC" id="2.8.3.-" evidence="2"/>
<keyword evidence="1 2" id="KW-0808">Transferase</keyword>
<dbReference type="PANTHER" id="PTHR48207">
    <property type="entry name" value="SUCCINATE--HYDROXYMETHYLGLUTARATE COA-TRANSFERASE"/>
    <property type="match status" value="1"/>
</dbReference>
<dbReference type="InterPro" id="IPR003673">
    <property type="entry name" value="CoA-Trfase_fam_III"/>
</dbReference>
<dbReference type="GO" id="GO:0016740">
    <property type="term" value="F:transferase activity"/>
    <property type="evidence" value="ECO:0007669"/>
    <property type="project" value="UniProtKB-KW"/>
</dbReference>
<dbReference type="PANTHER" id="PTHR48207:SF4">
    <property type="entry name" value="BLL6097 PROTEIN"/>
    <property type="match status" value="1"/>
</dbReference>
<proteinExistence type="predicted"/>
<dbReference type="Proteomes" id="UP001254608">
    <property type="component" value="Unassembled WGS sequence"/>
</dbReference>